<protein>
    <submittedName>
        <fullName evidence="13">ABC transmembrane type-1 domain-containing protein</fullName>
    </submittedName>
</protein>
<reference evidence="13" key="1">
    <citation type="submission" date="2022-11" db="UniProtKB">
        <authorList>
            <consortium name="WormBaseParasite"/>
        </authorList>
    </citation>
    <scope>IDENTIFICATION</scope>
</reference>
<dbReference type="InterPro" id="IPR027417">
    <property type="entry name" value="P-loop_NTPase"/>
</dbReference>
<evidence type="ECO:0000256" key="10">
    <source>
        <dbReference type="SAM" id="Phobius"/>
    </source>
</evidence>
<dbReference type="PANTHER" id="PTHR24222">
    <property type="entry name" value="ABC TRANSPORTER B FAMILY"/>
    <property type="match status" value="1"/>
</dbReference>
<keyword evidence="3" id="KW-0813">Transport</keyword>
<evidence type="ECO:0000256" key="2">
    <source>
        <dbReference type="ARBA" id="ARBA00007577"/>
    </source>
</evidence>
<dbReference type="Gene3D" id="1.20.1560.10">
    <property type="entry name" value="ABC transporter type 1, transmembrane domain"/>
    <property type="match status" value="1"/>
</dbReference>
<accession>A0A914ZBL4</accession>
<dbReference type="CDD" id="cd18577">
    <property type="entry name" value="ABC_6TM_Pgp_ABCB1_D1_like"/>
    <property type="match status" value="1"/>
</dbReference>
<sequence>MGKGVKVVDDNSKISVPLLKNNEPEPEVVEEKPKKVSIRQLWRYAQGPDLIMVFIGILVSTITGVGMPLMSIVVGDLSDSFIKMTTHQEHPNDTCVTSANETWSECYTDDMFKKAVLTNVYYYLILGFAVLIAAFTQVTCFLVSGENMIHRMRKAFFKSIMRQDISWFDKNNSGTLTTKLFDNLERVKEGTGDKMGLLIQFLAQFFGGFIIAFSYDWKLTLIMMSLSPLLVCCGLFMAKLMASSAAKEAKQYAAAGAIAEQALTSIRTVVAFNGEKHECDRYDSALVEGKNTGVLKSVYIGVGLASTFVVMFSSYCLAFWIGTNFIANGTMEPKTVLTVFFSVMMGSMALGQAGQQFAVLGIAQGAASAIFEIIDRDPEIDPYSNKGVKPDNIQGHIVIENIEFSYPTRKDVKILEGISFDALPGQTVALVGSSGCGKSTIVQLLLRYYNPDNGKIIIDGHELSEINIHFLRNMIGVVSQEPILFNCSIEENIQYGNDD</sequence>
<evidence type="ECO:0000256" key="8">
    <source>
        <dbReference type="ARBA" id="ARBA00022989"/>
    </source>
</evidence>
<dbReference type="Proteomes" id="UP000887577">
    <property type="component" value="Unplaced"/>
</dbReference>
<keyword evidence="8 10" id="KW-1133">Transmembrane helix</keyword>
<evidence type="ECO:0000313" key="12">
    <source>
        <dbReference type="Proteomes" id="UP000887577"/>
    </source>
</evidence>
<evidence type="ECO:0000259" key="11">
    <source>
        <dbReference type="PROSITE" id="PS50929"/>
    </source>
</evidence>
<feature type="transmembrane region" description="Helical" evidence="10">
    <location>
        <begin position="120"/>
        <end position="144"/>
    </location>
</feature>
<dbReference type="GO" id="GO:0005886">
    <property type="term" value="C:plasma membrane"/>
    <property type="evidence" value="ECO:0007669"/>
    <property type="project" value="TreeGrafter"/>
</dbReference>
<keyword evidence="5" id="KW-0677">Repeat</keyword>
<dbReference type="GO" id="GO:0005524">
    <property type="term" value="F:ATP binding"/>
    <property type="evidence" value="ECO:0007669"/>
    <property type="project" value="UniProtKB-KW"/>
</dbReference>
<feature type="transmembrane region" description="Helical" evidence="10">
    <location>
        <begin position="298"/>
        <end position="321"/>
    </location>
</feature>
<keyword evidence="7" id="KW-0067">ATP-binding</keyword>
<evidence type="ECO:0000256" key="9">
    <source>
        <dbReference type="ARBA" id="ARBA00023136"/>
    </source>
</evidence>
<dbReference type="Pfam" id="PF00005">
    <property type="entry name" value="ABC_tran"/>
    <property type="match status" value="1"/>
</dbReference>
<keyword evidence="12" id="KW-1185">Reference proteome</keyword>
<evidence type="ECO:0000313" key="13">
    <source>
        <dbReference type="WBParaSite" id="PSU_v2.g9316.t1"/>
    </source>
</evidence>
<dbReference type="WBParaSite" id="PSU_v2.g9316.t1">
    <property type="protein sequence ID" value="PSU_v2.g9316.t1"/>
    <property type="gene ID" value="PSU_v2.g9316"/>
</dbReference>
<organism evidence="12 13">
    <name type="scientific">Panagrolaimus superbus</name>
    <dbReference type="NCBI Taxonomy" id="310955"/>
    <lineage>
        <taxon>Eukaryota</taxon>
        <taxon>Metazoa</taxon>
        <taxon>Ecdysozoa</taxon>
        <taxon>Nematoda</taxon>
        <taxon>Chromadorea</taxon>
        <taxon>Rhabditida</taxon>
        <taxon>Tylenchina</taxon>
        <taxon>Panagrolaimomorpha</taxon>
        <taxon>Panagrolaimoidea</taxon>
        <taxon>Panagrolaimidae</taxon>
        <taxon>Panagrolaimus</taxon>
    </lineage>
</organism>
<dbReference type="InterPro" id="IPR036640">
    <property type="entry name" value="ABC1_TM_sf"/>
</dbReference>
<dbReference type="SUPFAM" id="SSF52540">
    <property type="entry name" value="P-loop containing nucleoside triphosphate hydrolases"/>
    <property type="match status" value="1"/>
</dbReference>
<dbReference type="Pfam" id="PF00664">
    <property type="entry name" value="ABC_membrane"/>
    <property type="match status" value="1"/>
</dbReference>
<dbReference type="Gene3D" id="3.40.50.300">
    <property type="entry name" value="P-loop containing nucleotide triphosphate hydrolases"/>
    <property type="match status" value="1"/>
</dbReference>
<comment type="subcellular location">
    <subcellularLocation>
        <location evidence="1">Membrane</location>
        <topology evidence="1">Multi-pass membrane protein</topology>
    </subcellularLocation>
</comment>
<dbReference type="GO" id="GO:0140359">
    <property type="term" value="F:ABC-type transporter activity"/>
    <property type="evidence" value="ECO:0007669"/>
    <property type="project" value="InterPro"/>
</dbReference>
<keyword evidence="6" id="KW-0547">Nucleotide-binding</keyword>
<evidence type="ECO:0000256" key="4">
    <source>
        <dbReference type="ARBA" id="ARBA00022692"/>
    </source>
</evidence>
<dbReference type="FunFam" id="1.20.1560.10:FF:000018">
    <property type="entry name" value="ATP-binding cassette subfamily B member 11"/>
    <property type="match status" value="1"/>
</dbReference>
<evidence type="ECO:0000256" key="3">
    <source>
        <dbReference type="ARBA" id="ARBA00022448"/>
    </source>
</evidence>
<name>A0A914ZBL4_9BILA</name>
<proteinExistence type="inferred from homology"/>
<dbReference type="AlphaFoldDB" id="A0A914ZBL4"/>
<feature type="transmembrane region" description="Helical" evidence="10">
    <location>
        <begin position="195"/>
        <end position="215"/>
    </location>
</feature>
<feature type="transmembrane region" description="Helical" evidence="10">
    <location>
        <begin position="221"/>
        <end position="242"/>
    </location>
</feature>
<evidence type="ECO:0000256" key="6">
    <source>
        <dbReference type="ARBA" id="ARBA00022741"/>
    </source>
</evidence>
<dbReference type="SUPFAM" id="SSF90123">
    <property type="entry name" value="ABC transporter transmembrane region"/>
    <property type="match status" value="1"/>
</dbReference>
<evidence type="ECO:0000256" key="5">
    <source>
        <dbReference type="ARBA" id="ARBA00022737"/>
    </source>
</evidence>
<dbReference type="GO" id="GO:0016887">
    <property type="term" value="F:ATP hydrolysis activity"/>
    <property type="evidence" value="ECO:0007669"/>
    <property type="project" value="InterPro"/>
</dbReference>
<keyword evidence="4 10" id="KW-0812">Transmembrane</keyword>
<evidence type="ECO:0000256" key="1">
    <source>
        <dbReference type="ARBA" id="ARBA00004141"/>
    </source>
</evidence>
<feature type="domain" description="ABC transmembrane type-1" evidence="11">
    <location>
        <begin position="54"/>
        <end position="360"/>
    </location>
</feature>
<comment type="similarity">
    <text evidence="2">Belongs to the ABC transporter superfamily. ABCB family. Multidrug resistance exporter (TC 3.A.1.201) subfamily.</text>
</comment>
<dbReference type="InterPro" id="IPR003439">
    <property type="entry name" value="ABC_transporter-like_ATP-bd"/>
</dbReference>
<dbReference type="PROSITE" id="PS50929">
    <property type="entry name" value="ABC_TM1F"/>
    <property type="match status" value="1"/>
</dbReference>
<dbReference type="InterPro" id="IPR011527">
    <property type="entry name" value="ABC1_TM_dom"/>
</dbReference>
<evidence type="ECO:0000256" key="7">
    <source>
        <dbReference type="ARBA" id="ARBA00022840"/>
    </source>
</evidence>
<feature type="transmembrane region" description="Helical" evidence="10">
    <location>
        <begin position="50"/>
        <end position="74"/>
    </location>
</feature>
<dbReference type="PANTHER" id="PTHR24222:SF76">
    <property type="entry name" value="MYCOBACTIN IMPORT ATP-BINDING_PERMEASE PROTEIN IRTB"/>
    <property type="match status" value="1"/>
</dbReference>
<dbReference type="InterPro" id="IPR039421">
    <property type="entry name" value="Type_1_exporter"/>
</dbReference>
<keyword evidence="9 10" id="KW-0472">Membrane</keyword>